<dbReference type="InterPro" id="IPR031982">
    <property type="entry name" value="PilE-like"/>
</dbReference>
<sequence>LIGRQESGVRGVLAMNRVRGFTLIELMIVVLIIAILSAIAYPAYNKYVLRSRRSDAYAALNQDQAIMERCYAQYFSYAPTGGASCPAIAANSPEGYYSMTVAPTASTFTLTATAIGPQAQDTGCATLSLDQAGNKTSTGGSANCWGS</sequence>
<dbReference type="PANTHER" id="PTHR30093:SF47">
    <property type="entry name" value="TYPE IV PILUS NON-CORE MINOR PILIN PILE"/>
    <property type="match status" value="1"/>
</dbReference>
<keyword evidence="1" id="KW-0472">Membrane</keyword>
<accession>T1B9T7</accession>
<keyword evidence="1" id="KW-1133">Transmembrane helix</keyword>
<keyword evidence="1" id="KW-0812">Transmembrane</keyword>
<dbReference type="InterPro" id="IPR012902">
    <property type="entry name" value="N_methyl_site"/>
</dbReference>
<dbReference type="SUPFAM" id="SSF54523">
    <property type="entry name" value="Pili subunits"/>
    <property type="match status" value="1"/>
</dbReference>
<dbReference type="Pfam" id="PF16732">
    <property type="entry name" value="ComP_DUS"/>
    <property type="match status" value="1"/>
</dbReference>
<dbReference type="PROSITE" id="PS00409">
    <property type="entry name" value="PROKAR_NTER_METHYL"/>
    <property type="match status" value="1"/>
</dbReference>
<name>T1B9T7_9ZZZZ</name>
<evidence type="ECO:0000313" key="2">
    <source>
        <dbReference type="EMBL" id="EQD49789.1"/>
    </source>
</evidence>
<dbReference type="NCBIfam" id="TIGR02532">
    <property type="entry name" value="IV_pilin_GFxxxE"/>
    <property type="match status" value="1"/>
</dbReference>
<dbReference type="AlphaFoldDB" id="T1B9T7"/>
<proteinExistence type="predicted"/>
<reference evidence="2" key="1">
    <citation type="submission" date="2013-08" db="EMBL/GenBank/DDBJ databases">
        <authorList>
            <person name="Mendez C."/>
            <person name="Richter M."/>
            <person name="Ferrer M."/>
            <person name="Sanchez J."/>
        </authorList>
    </citation>
    <scope>NUCLEOTIDE SEQUENCE</scope>
</reference>
<evidence type="ECO:0000256" key="1">
    <source>
        <dbReference type="SAM" id="Phobius"/>
    </source>
</evidence>
<organism evidence="2">
    <name type="scientific">mine drainage metagenome</name>
    <dbReference type="NCBI Taxonomy" id="410659"/>
    <lineage>
        <taxon>unclassified sequences</taxon>
        <taxon>metagenomes</taxon>
        <taxon>ecological metagenomes</taxon>
    </lineage>
</organism>
<feature type="non-terminal residue" evidence="2">
    <location>
        <position position="1"/>
    </location>
</feature>
<feature type="transmembrane region" description="Helical" evidence="1">
    <location>
        <begin position="20"/>
        <end position="44"/>
    </location>
</feature>
<protein>
    <submittedName>
        <fullName evidence="2">Type-IV pilin</fullName>
    </submittedName>
</protein>
<dbReference type="Pfam" id="PF07963">
    <property type="entry name" value="N_methyl"/>
    <property type="match status" value="1"/>
</dbReference>
<dbReference type="Gene3D" id="3.30.700.10">
    <property type="entry name" value="Glycoprotein, Type 4 Pilin"/>
    <property type="match status" value="1"/>
</dbReference>
<dbReference type="InterPro" id="IPR045584">
    <property type="entry name" value="Pilin-like"/>
</dbReference>
<dbReference type="PANTHER" id="PTHR30093">
    <property type="entry name" value="GENERAL SECRETION PATHWAY PROTEIN G"/>
    <property type="match status" value="1"/>
</dbReference>
<dbReference type="GO" id="GO:0043683">
    <property type="term" value="P:type IV pilus assembly"/>
    <property type="evidence" value="ECO:0007669"/>
    <property type="project" value="InterPro"/>
</dbReference>
<reference evidence="2" key="2">
    <citation type="journal article" date="2014" name="ISME J.">
        <title>Microbial stratification in low pH oxic and suboxic macroscopic growths along an acid mine drainage.</title>
        <authorList>
            <person name="Mendez-Garcia C."/>
            <person name="Mesa V."/>
            <person name="Sprenger R.R."/>
            <person name="Richter M."/>
            <person name="Diez M.S."/>
            <person name="Solano J."/>
            <person name="Bargiela R."/>
            <person name="Golyshina O.V."/>
            <person name="Manteca A."/>
            <person name="Ramos J.L."/>
            <person name="Gallego J.R."/>
            <person name="Llorente I."/>
            <person name="Martins Dos Santos V.A."/>
            <person name="Jensen O.N."/>
            <person name="Pelaez A.I."/>
            <person name="Sanchez J."/>
            <person name="Ferrer M."/>
        </authorList>
    </citation>
    <scope>NUCLEOTIDE SEQUENCE</scope>
</reference>
<comment type="caution">
    <text evidence="2">The sequence shown here is derived from an EMBL/GenBank/DDBJ whole genome shotgun (WGS) entry which is preliminary data.</text>
</comment>
<dbReference type="EMBL" id="AUZX01010010">
    <property type="protein sequence ID" value="EQD49789.1"/>
    <property type="molecule type" value="Genomic_DNA"/>
</dbReference>
<gene>
    <name evidence="2" type="ORF">B1A_13667</name>
</gene>